<name>A0A9P9X4S3_9PEZI</name>
<dbReference type="Proteomes" id="UP001056436">
    <property type="component" value="Unassembled WGS sequence"/>
</dbReference>
<evidence type="ECO:0000313" key="2">
    <source>
        <dbReference type="EMBL" id="KAI3536249.1"/>
    </source>
</evidence>
<sequence length="333" mass="37935">MFEYGPNHDMDEIANHPDGNGDASSVIDSQLTSASSDSEHWAKKHYEILEMLANYTPLGTQDDTTRVLRLFADKLPLSGQLVLLSEIMRYRDTPVKLRQLRDFLVQAILIPRRTEDDIVSSSSGADGPGSLLEQLESYVCDSKLRRDCLLRDGGQCVVTKYFDRGWSEKNYSGQMMPQGRMSTLECVHIIPFLIGDSNERTAMEARANAKTWWALWRYFPELKGKIGPDTISQTGNAFMTNSEVHGDFGYFDFGFKQQYGSTTEYNIRWFCAWNPAIGLFKNYPKVVEFTSADSGIPDLPDSIFLDVHYRVGEILNEFQLQRLSLESISHMRF</sequence>
<feature type="region of interest" description="Disordered" evidence="1">
    <location>
        <begin position="1"/>
        <end position="30"/>
    </location>
</feature>
<evidence type="ECO:0008006" key="4">
    <source>
        <dbReference type="Google" id="ProtNLM"/>
    </source>
</evidence>
<dbReference type="OrthoDB" id="2104739at2759"/>
<dbReference type="AlphaFoldDB" id="A0A9P9X4S3"/>
<gene>
    <name evidence="2" type="ORF">CABS02_12624</name>
</gene>
<organism evidence="2 3">
    <name type="scientific">Colletotrichum abscissum</name>
    <dbReference type="NCBI Taxonomy" id="1671311"/>
    <lineage>
        <taxon>Eukaryota</taxon>
        <taxon>Fungi</taxon>
        <taxon>Dikarya</taxon>
        <taxon>Ascomycota</taxon>
        <taxon>Pezizomycotina</taxon>
        <taxon>Sordariomycetes</taxon>
        <taxon>Hypocreomycetidae</taxon>
        <taxon>Glomerellales</taxon>
        <taxon>Glomerellaceae</taxon>
        <taxon>Colletotrichum</taxon>
        <taxon>Colletotrichum acutatum species complex</taxon>
    </lineage>
</organism>
<dbReference type="EMBL" id="SDAQ01000125">
    <property type="protein sequence ID" value="KAI3536249.1"/>
    <property type="molecule type" value="Genomic_DNA"/>
</dbReference>
<evidence type="ECO:0000313" key="3">
    <source>
        <dbReference type="Proteomes" id="UP001056436"/>
    </source>
</evidence>
<keyword evidence="3" id="KW-1185">Reference proteome</keyword>
<feature type="compositionally biased region" description="Basic and acidic residues" evidence="1">
    <location>
        <begin position="1"/>
        <end position="15"/>
    </location>
</feature>
<protein>
    <recommendedName>
        <fullName evidence="4">HNH nuclease domain-containing protein</fullName>
    </recommendedName>
</protein>
<comment type="caution">
    <text evidence="2">The sequence shown here is derived from an EMBL/GenBank/DDBJ whole genome shotgun (WGS) entry which is preliminary data.</text>
</comment>
<reference evidence="2" key="1">
    <citation type="submission" date="2019-01" db="EMBL/GenBank/DDBJ databases">
        <title>Colletotrichum abscissum LGMF1257.</title>
        <authorList>
            <person name="Baroncelli R."/>
        </authorList>
    </citation>
    <scope>NUCLEOTIDE SEQUENCE</scope>
    <source>
        <strain evidence="2">Ca142</strain>
    </source>
</reference>
<accession>A0A9P9X4S3</accession>
<evidence type="ECO:0000256" key="1">
    <source>
        <dbReference type="SAM" id="MobiDB-lite"/>
    </source>
</evidence>
<proteinExistence type="predicted"/>